<evidence type="ECO:0000313" key="2">
    <source>
        <dbReference type="EMBL" id="KAK0638634.1"/>
    </source>
</evidence>
<dbReference type="EMBL" id="JAULSV010000007">
    <property type="protein sequence ID" value="KAK0638634.1"/>
    <property type="molecule type" value="Genomic_DNA"/>
</dbReference>
<proteinExistence type="predicted"/>
<name>A0AA39XR78_9PEZI</name>
<evidence type="ECO:0000313" key="3">
    <source>
        <dbReference type="Proteomes" id="UP001174936"/>
    </source>
</evidence>
<keyword evidence="3" id="KW-1185">Reference proteome</keyword>
<organism evidence="2 3">
    <name type="scientific">Cercophora newfieldiana</name>
    <dbReference type="NCBI Taxonomy" id="92897"/>
    <lineage>
        <taxon>Eukaryota</taxon>
        <taxon>Fungi</taxon>
        <taxon>Dikarya</taxon>
        <taxon>Ascomycota</taxon>
        <taxon>Pezizomycotina</taxon>
        <taxon>Sordariomycetes</taxon>
        <taxon>Sordariomycetidae</taxon>
        <taxon>Sordariales</taxon>
        <taxon>Lasiosphaeriaceae</taxon>
        <taxon>Cercophora</taxon>
    </lineage>
</organism>
<comment type="caution">
    <text evidence="2">The sequence shown here is derived from an EMBL/GenBank/DDBJ whole genome shotgun (WGS) entry which is preliminary data.</text>
</comment>
<feature type="region of interest" description="Disordered" evidence="1">
    <location>
        <begin position="1"/>
        <end position="21"/>
    </location>
</feature>
<accession>A0AA39XR78</accession>
<dbReference type="AlphaFoldDB" id="A0AA39XR78"/>
<protein>
    <submittedName>
        <fullName evidence="2">Uncharacterized protein</fullName>
    </submittedName>
</protein>
<gene>
    <name evidence="2" type="ORF">B0T16DRAFT_421464</name>
</gene>
<evidence type="ECO:0000256" key="1">
    <source>
        <dbReference type="SAM" id="MobiDB-lite"/>
    </source>
</evidence>
<sequence>MKQQPVFEPASAAGRPSNPPTVVSSIDDLSEAQRAMCDDLLSHLAEANMATVNNATLERRRARLWARVFNDWDTDCRIKPPTEIEPRERFPKIKRPNPGLTMEQMRRRAMAHWNRGEIQRVSQHNIELVVYWARRRIVREIRVALVVAHPSIFTRQHWLIIPGEEDVAELVPLVKSEEFVREYGWATEETIGSLRHVEI</sequence>
<reference evidence="2" key="1">
    <citation type="submission" date="2023-06" db="EMBL/GenBank/DDBJ databases">
        <title>Genome-scale phylogeny and comparative genomics of the fungal order Sordariales.</title>
        <authorList>
            <consortium name="Lawrence Berkeley National Laboratory"/>
            <person name="Hensen N."/>
            <person name="Bonometti L."/>
            <person name="Westerberg I."/>
            <person name="Brannstrom I.O."/>
            <person name="Guillou S."/>
            <person name="Cros-Aarteil S."/>
            <person name="Calhoun S."/>
            <person name="Haridas S."/>
            <person name="Kuo A."/>
            <person name="Mondo S."/>
            <person name="Pangilinan J."/>
            <person name="Riley R."/>
            <person name="Labutti K."/>
            <person name="Andreopoulos B."/>
            <person name="Lipzen A."/>
            <person name="Chen C."/>
            <person name="Yanf M."/>
            <person name="Daum C."/>
            <person name="Ng V."/>
            <person name="Clum A."/>
            <person name="Steindorff A."/>
            <person name="Ohm R."/>
            <person name="Martin F."/>
            <person name="Silar P."/>
            <person name="Natvig D."/>
            <person name="Lalanne C."/>
            <person name="Gautier V."/>
            <person name="Ament-Velasquez S.L."/>
            <person name="Kruys A."/>
            <person name="Hutchinson M.I."/>
            <person name="Powell A.J."/>
            <person name="Barry K."/>
            <person name="Miller A.N."/>
            <person name="Grigoriev I.V."/>
            <person name="Debuchy R."/>
            <person name="Gladieux P."/>
            <person name="Thoren M.H."/>
            <person name="Johannesson H."/>
        </authorList>
    </citation>
    <scope>NUCLEOTIDE SEQUENCE</scope>
    <source>
        <strain evidence="2">SMH2532-1</strain>
    </source>
</reference>
<dbReference type="Proteomes" id="UP001174936">
    <property type="component" value="Unassembled WGS sequence"/>
</dbReference>